<dbReference type="GO" id="GO:0003700">
    <property type="term" value="F:DNA-binding transcription factor activity"/>
    <property type="evidence" value="ECO:0007669"/>
    <property type="project" value="TreeGrafter"/>
</dbReference>
<dbReference type="GO" id="GO:0045892">
    <property type="term" value="P:negative regulation of DNA-templated transcription"/>
    <property type="evidence" value="ECO:0007669"/>
    <property type="project" value="UniProtKB-ARBA"/>
</dbReference>
<feature type="domain" description="HTH tetR-type" evidence="6">
    <location>
        <begin position="43"/>
        <end position="103"/>
    </location>
</feature>
<protein>
    <submittedName>
        <fullName evidence="7">DNA-binding transcriptional regulator, AcrR family</fullName>
    </submittedName>
</protein>
<dbReference type="GO" id="GO:0000976">
    <property type="term" value="F:transcription cis-regulatory region binding"/>
    <property type="evidence" value="ECO:0007669"/>
    <property type="project" value="TreeGrafter"/>
</dbReference>
<evidence type="ECO:0000259" key="6">
    <source>
        <dbReference type="PROSITE" id="PS50977"/>
    </source>
</evidence>
<organism evidence="7 8">
    <name type="scientific">Streptomyces aidingensis</name>
    <dbReference type="NCBI Taxonomy" id="910347"/>
    <lineage>
        <taxon>Bacteria</taxon>
        <taxon>Bacillati</taxon>
        <taxon>Actinomycetota</taxon>
        <taxon>Actinomycetes</taxon>
        <taxon>Kitasatosporales</taxon>
        <taxon>Streptomycetaceae</taxon>
        <taxon>Streptomyces</taxon>
    </lineage>
</organism>
<evidence type="ECO:0000313" key="8">
    <source>
        <dbReference type="Proteomes" id="UP000199207"/>
    </source>
</evidence>
<name>A0A1I1GTZ4_9ACTN</name>
<dbReference type="AlphaFoldDB" id="A0A1I1GTZ4"/>
<evidence type="ECO:0000256" key="3">
    <source>
        <dbReference type="ARBA" id="ARBA00023163"/>
    </source>
</evidence>
<dbReference type="Gene3D" id="1.10.357.10">
    <property type="entry name" value="Tetracycline Repressor, domain 2"/>
    <property type="match status" value="1"/>
</dbReference>
<dbReference type="OrthoDB" id="70491at2"/>
<dbReference type="RefSeq" id="WP_093837470.1">
    <property type="nucleotide sequence ID" value="NZ_FOLM01000002.1"/>
</dbReference>
<dbReference type="InterPro" id="IPR001647">
    <property type="entry name" value="HTH_TetR"/>
</dbReference>
<accession>A0A1I1GTZ4</accession>
<feature type="region of interest" description="Disordered" evidence="5">
    <location>
        <begin position="1"/>
        <end position="45"/>
    </location>
</feature>
<evidence type="ECO:0000256" key="4">
    <source>
        <dbReference type="PROSITE-ProRule" id="PRU00335"/>
    </source>
</evidence>
<dbReference type="InterPro" id="IPR009057">
    <property type="entry name" value="Homeodomain-like_sf"/>
</dbReference>
<feature type="compositionally biased region" description="Polar residues" evidence="5">
    <location>
        <begin position="1"/>
        <end position="11"/>
    </location>
</feature>
<dbReference type="InterPro" id="IPR050109">
    <property type="entry name" value="HTH-type_TetR-like_transc_reg"/>
</dbReference>
<gene>
    <name evidence="7" type="ORF">SAMN05421773_102140</name>
</gene>
<keyword evidence="3" id="KW-0804">Transcription</keyword>
<dbReference type="FunFam" id="1.10.10.60:FF:000141">
    <property type="entry name" value="TetR family transcriptional regulator"/>
    <property type="match status" value="1"/>
</dbReference>
<dbReference type="PROSITE" id="PS50977">
    <property type="entry name" value="HTH_TETR_2"/>
    <property type="match status" value="1"/>
</dbReference>
<evidence type="ECO:0000256" key="1">
    <source>
        <dbReference type="ARBA" id="ARBA00023015"/>
    </source>
</evidence>
<proteinExistence type="predicted"/>
<dbReference type="SUPFAM" id="SSF46689">
    <property type="entry name" value="Homeodomain-like"/>
    <property type="match status" value="1"/>
</dbReference>
<evidence type="ECO:0000256" key="5">
    <source>
        <dbReference type="SAM" id="MobiDB-lite"/>
    </source>
</evidence>
<dbReference type="EMBL" id="FOLM01000002">
    <property type="protein sequence ID" value="SFC15299.1"/>
    <property type="molecule type" value="Genomic_DNA"/>
</dbReference>
<dbReference type="PANTHER" id="PTHR30055">
    <property type="entry name" value="HTH-TYPE TRANSCRIPTIONAL REGULATOR RUTR"/>
    <property type="match status" value="1"/>
</dbReference>
<keyword evidence="2 4" id="KW-0238">DNA-binding</keyword>
<dbReference type="PROSITE" id="PS01081">
    <property type="entry name" value="HTH_TETR_1"/>
    <property type="match status" value="1"/>
</dbReference>
<keyword evidence="1" id="KW-0805">Transcription regulation</keyword>
<dbReference type="SUPFAM" id="SSF48498">
    <property type="entry name" value="Tetracyclin repressor-like, C-terminal domain"/>
    <property type="match status" value="1"/>
</dbReference>
<dbReference type="Pfam" id="PF00440">
    <property type="entry name" value="TetR_N"/>
    <property type="match status" value="1"/>
</dbReference>
<feature type="DNA-binding region" description="H-T-H motif" evidence="4">
    <location>
        <begin position="66"/>
        <end position="85"/>
    </location>
</feature>
<dbReference type="Proteomes" id="UP000199207">
    <property type="component" value="Unassembled WGS sequence"/>
</dbReference>
<keyword evidence="8" id="KW-1185">Reference proteome</keyword>
<dbReference type="InterPro" id="IPR036271">
    <property type="entry name" value="Tet_transcr_reg_TetR-rel_C_sf"/>
</dbReference>
<evidence type="ECO:0000313" key="7">
    <source>
        <dbReference type="EMBL" id="SFC15299.1"/>
    </source>
</evidence>
<evidence type="ECO:0000256" key="2">
    <source>
        <dbReference type="ARBA" id="ARBA00023125"/>
    </source>
</evidence>
<sequence>MMTDVATDNSSGAGGGGDTRTGGGKEKQGGRAPRRTRRRMTGTERREQLLDVGRTLFAARGFDGTSVEEIASRAGVSKPVVYEHFGGKEGLYAVVVDREMGRLLDMITGALTAGHPRQLLEQAAFALLDYIEQHTDGFHILVRDSPVAQSTGTFASLIGDIATQVEDILGREFKARGYDAKLAPMYAQALVGMVALTGQWWLNVRRPGKAEVAAHLVNLAWHGLQALEHTPKLIGPRRS</sequence>
<dbReference type="Pfam" id="PF21943">
    <property type="entry name" value="TetR_C_46"/>
    <property type="match status" value="1"/>
</dbReference>
<feature type="compositionally biased region" description="Gly residues" evidence="5">
    <location>
        <begin position="12"/>
        <end position="22"/>
    </location>
</feature>
<dbReference type="InterPro" id="IPR023772">
    <property type="entry name" value="DNA-bd_HTH_TetR-type_CS"/>
</dbReference>
<reference evidence="7 8" key="1">
    <citation type="submission" date="2016-10" db="EMBL/GenBank/DDBJ databases">
        <authorList>
            <person name="de Groot N.N."/>
        </authorList>
    </citation>
    <scope>NUCLEOTIDE SEQUENCE [LARGE SCALE GENOMIC DNA]</scope>
    <source>
        <strain evidence="7 8">CGMCC 4.5739</strain>
    </source>
</reference>
<dbReference type="PANTHER" id="PTHR30055:SF227">
    <property type="entry name" value="TRANSCRIPTIONAL REGULATORY PROTEIN (PROBABLY TETR-FAMILY)-RELATED"/>
    <property type="match status" value="1"/>
</dbReference>
<dbReference type="STRING" id="910347.SAMN05421773_102140"/>
<dbReference type="InterPro" id="IPR054129">
    <property type="entry name" value="DesT_TetR_C"/>
</dbReference>
<dbReference type="PRINTS" id="PR00455">
    <property type="entry name" value="HTHTETR"/>
</dbReference>